<organism evidence="1 2">
    <name type="scientific">Azohydromonas lata</name>
    <dbReference type="NCBI Taxonomy" id="45677"/>
    <lineage>
        <taxon>Bacteria</taxon>
        <taxon>Pseudomonadati</taxon>
        <taxon>Pseudomonadota</taxon>
        <taxon>Betaproteobacteria</taxon>
        <taxon>Burkholderiales</taxon>
        <taxon>Sphaerotilaceae</taxon>
        <taxon>Azohydromonas</taxon>
    </lineage>
</organism>
<keyword evidence="2" id="KW-1185">Reference proteome</keyword>
<dbReference type="Proteomes" id="UP001293718">
    <property type="component" value="Unassembled WGS sequence"/>
</dbReference>
<protein>
    <submittedName>
        <fullName evidence="1">Uncharacterized protein</fullName>
    </submittedName>
</protein>
<evidence type="ECO:0000313" key="2">
    <source>
        <dbReference type="Proteomes" id="UP001293718"/>
    </source>
</evidence>
<sequence>MKQKPFFAAPLQDTYPRIAKALEQELGRQQGPSREQVQAFTSRFPIYGNH</sequence>
<name>A0ABU5IAU0_9BURK</name>
<reference evidence="1 2" key="1">
    <citation type="submission" date="2023-11" db="EMBL/GenBank/DDBJ databases">
        <title>Draft genome of Azohydromonas lata strain H1 (DSM1123), a polyhydroxyalkanoate producer.</title>
        <authorList>
            <person name="Traversa D."/>
            <person name="D'Addabbo P."/>
            <person name="Pazzani C."/>
            <person name="Manzari C."/>
            <person name="Chiara M."/>
            <person name="Scrascia M."/>
        </authorList>
    </citation>
    <scope>NUCLEOTIDE SEQUENCE [LARGE SCALE GENOMIC DNA]</scope>
    <source>
        <strain evidence="1 2">H1</strain>
    </source>
</reference>
<gene>
    <name evidence="1" type="ORF">SM757_06465</name>
</gene>
<dbReference type="EMBL" id="JAXOJX010000007">
    <property type="protein sequence ID" value="MDZ5456212.1"/>
    <property type="molecule type" value="Genomic_DNA"/>
</dbReference>
<evidence type="ECO:0000313" key="1">
    <source>
        <dbReference type="EMBL" id="MDZ5456212.1"/>
    </source>
</evidence>
<comment type="caution">
    <text evidence="1">The sequence shown here is derived from an EMBL/GenBank/DDBJ whole genome shotgun (WGS) entry which is preliminary data.</text>
</comment>
<accession>A0ABU5IAU0</accession>
<proteinExistence type="predicted"/>